<dbReference type="InterPro" id="IPR021501">
    <property type="entry name" value="DUF3157"/>
</dbReference>
<evidence type="ECO:0000313" key="2">
    <source>
        <dbReference type="EMBL" id="GAA4492995.1"/>
    </source>
</evidence>
<sequence length="171" mass="19141">MRLLLPSLLALSLPALAATQLTLPDGREVVLEDDFTWHYLLTTPAQSGVAPRLSQQAMAEPALLSQSTAQGVTVALTDRIQEGDRMRLELQVHNQQAGSVVQVEGQVVFYSEQGEQLQALPLRLWQSIYQMPDTYLRQGDKKPFTTDWLTLPPGQTHPLLQLQITEVKRRS</sequence>
<keyword evidence="1" id="KW-0732">Signal</keyword>
<dbReference type="Proteomes" id="UP001501321">
    <property type="component" value="Unassembled WGS sequence"/>
</dbReference>
<accession>A0ABP8PXU4</accession>
<dbReference type="Pfam" id="PF11355">
    <property type="entry name" value="DUF3157"/>
    <property type="match status" value="1"/>
</dbReference>
<protein>
    <submittedName>
        <fullName evidence="2">DUF3157 family protein</fullName>
    </submittedName>
</protein>
<reference evidence="3" key="1">
    <citation type="journal article" date="2019" name="Int. J. Syst. Evol. Microbiol.">
        <title>The Global Catalogue of Microorganisms (GCM) 10K type strain sequencing project: providing services to taxonomists for standard genome sequencing and annotation.</title>
        <authorList>
            <consortium name="The Broad Institute Genomics Platform"/>
            <consortium name="The Broad Institute Genome Sequencing Center for Infectious Disease"/>
            <person name="Wu L."/>
            <person name="Ma J."/>
        </authorList>
    </citation>
    <scope>NUCLEOTIDE SEQUENCE [LARGE SCALE GENOMIC DNA]</scope>
    <source>
        <strain evidence="3">JCM 32226</strain>
    </source>
</reference>
<dbReference type="RefSeq" id="WP_345009251.1">
    <property type="nucleotide sequence ID" value="NZ_BAABFC010000001.1"/>
</dbReference>
<name>A0ABP8PXU4_9GAMM</name>
<proteinExistence type="predicted"/>
<gene>
    <name evidence="2" type="ORF">GCM10023095_02480</name>
</gene>
<comment type="caution">
    <text evidence="2">The sequence shown here is derived from an EMBL/GenBank/DDBJ whole genome shotgun (WGS) entry which is preliminary data.</text>
</comment>
<feature type="chain" id="PRO_5045549355" evidence="1">
    <location>
        <begin position="18"/>
        <end position="171"/>
    </location>
</feature>
<dbReference type="EMBL" id="BAABFC010000001">
    <property type="protein sequence ID" value="GAA4492995.1"/>
    <property type="molecule type" value="Genomic_DNA"/>
</dbReference>
<feature type="signal peptide" evidence="1">
    <location>
        <begin position="1"/>
        <end position="17"/>
    </location>
</feature>
<evidence type="ECO:0000313" key="3">
    <source>
        <dbReference type="Proteomes" id="UP001501321"/>
    </source>
</evidence>
<organism evidence="2 3">
    <name type="scientific">Pseudaeromonas paramecii</name>
    <dbReference type="NCBI Taxonomy" id="2138166"/>
    <lineage>
        <taxon>Bacteria</taxon>
        <taxon>Pseudomonadati</taxon>
        <taxon>Pseudomonadota</taxon>
        <taxon>Gammaproteobacteria</taxon>
        <taxon>Aeromonadales</taxon>
        <taxon>Aeromonadaceae</taxon>
        <taxon>Pseudaeromonas</taxon>
    </lineage>
</organism>
<evidence type="ECO:0000256" key="1">
    <source>
        <dbReference type="SAM" id="SignalP"/>
    </source>
</evidence>
<keyword evidence="3" id="KW-1185">Reference proteome</keyword>